<dbReference type="CDD" id="cd04651">
    <property type="entry name" value="LbH_G1P_AT_C"/>
    <property type="match status" value="1"/>
</dbReference>
<keyword evidence="3 10" id="KW-0808">Transferase</keyword>
<dbReference type="PROSITE" id="PS00810">
    <property type="entry name" value="ADP_GLC_PYROPHOSPH_3"/>
    <property type="match status" value="1"/>
</dbReference>
<dbReference type="eggNOG" id="COG0448">
    <property type="taxonomic scope" value="Bacteria"/>
</dbReference>
<evidence type="ECO:0000256" key="1">
    <source>
        <dbReference type="ARBA" id="ARBA00010443"/>
    </source>
</evidence>
<evidence type="ECO:0000256" key="6">
    <source>
        <dbReference type="ARBA" id="ARBA00022840"/>
    </source>
</evidence>
<dbReference type="CDD" id="cd02508">
    <property type="entry name" value="ADP_Glucose_PP"/>
    <property type="match status" value="1"/>
</dbReference>
<evidence type="ECO:0000256" key="2">
    <source>
        <dbReference type="ARBA" id="ARBA00022600"/>
    </source>
</evidence>
<dbReference type="GO" id="GO:0005978">
    <property type="term" value="P:glycogen biosynthetic process"/>
    <property type="evidence" value="ECO:0007669"/>
    <property type="project" value="UniProtKB-UniRule"/>
</dbReference>
<dbReference type="GO" id="GO:0008878">
    <property type="term" value="F:glucose-1-phosphate adenylyltransferase activity"/>
    <property type="evidence" value="ECO:0007669"/>
    <property type="project" value="UniProtKB-UniRule"/>
</dbReference>
<dbReference type="RefSeq" id="WP_032526049.1">
    <property type="nucleotide sequence ID" value="NZ_CP138951.1"/>
</dbReference>
<proteinExistence type="inferred from homology"/>
<comment type="similarity">
    <text evidence="1">Belongs to the bacterial/plant glucose-1-phosphate adenylyltransferase family.</text>
</comment>
<dbReference type="InterPro" id="IPR011004">
    <property type="entry name" value="Trimer_LpxA-like_sf"/>
</dbReference>
<dbReference type="PROSITE" id="PS00809">
    <property type="entry name" value="ADP_GLC_PYROPHOSPH_2"/>
    <property type="match status" value="1"/>
</dbReference>
<keyword evidence="4 10" id="KW-0548">Nucleotidyltransferase</keyword>
<evidence type="ECO:0000313" key="10">
    <source>
        <dbReference type="EMBL" id="KGF98458.1"/>
    </source>
</evidence>
<dbReference type="Gene3D" id="3.90.550.10">
    <property type="entry name" value="Spore Coat Polysaccharide Biosynthesis Protein SpsA, Chain A"/>
    <property type="match status" value="1"/>
</dbReference>
<dbReference type="STRING" id="74545.EU96_0421"/>
<evidence type="ECO:0000256" key="4">
    <source>
        <dbReference type="ARBA" id="ARBA00022695"/>
    </source>
</evidence>
<evidence type="ECO:0000256" key="7">
    <source>
        <dbReference type="ARBA" id="ARBA00023277"/>
    </source>
</evidence>
<dbReference type="Gene3D" id="2.160.10.10">
    <property type="entry name" value="Hexapeptide repeat proteins"/>
    <property type="match status" value="1"/>
</dbReference>
<keyword evidence="2" id="KW-0321">Glycogen metabolism</keyword>
<keyword evidence="6" id="KW-0067">ATP-binding</keyword>
<organism evidence="10 11">
    <name type="scientific">Prochlorococcus marinus str. MIT 9302</name>
    <dbReference type="NCBI Taxonomy" id="74545"/>
    <lineage>
        <taxon>Bacteria</taxon>
        <taxon>Bacillati</taxon>
        <taxon>Cyanobacteriota</taxon>
        <taxon>Cyanophyceae</taxon>
        <taxon>Synechococcales</taxon>
        <taxon>Prochlorococcaceae</taxon>
        <taxon>Prochlorococcus</taxon>
    </lineage>
</organism>
<keyword evidence="7" id="KW-0119">Carbohydrate metabolism</keyword>
<dbReference type="Pfam" id="PF00483">
    <property type="entry name" value="NTP_transferase"/>
    <property type="match status" value="1"/>
</dbReference>
<dbReference type="GO" id="GO:0031470">
    <property type="term" value="C:carboxysome"/>
    <property type="evidence" value="ECO:0007669"/>
    <property type="project" value="UniProtKB-ARBA"/>
</dbReference>
<dbReference type="PANTHER" id="PTHR43523:SF12">
    <property type="entry name" value="GLUCOSE-1-PHOSPHATE ADENYLYLTRANSFERASE LARGE SUBUNIT 1, CHLOROPLASTIC-RELATED"/>
    <property type="match status" value="1"/>
</dbReference>
<dbReference type="Proteomes" id="UP000030445">
    <property type="component" value="Unassembled WGS sequence"/>
</dbReference>
<protein>
    <recommendedName>
        <fullName evidence="8">Glucose-1-phosphate adenylyltransferase</fullName>
        <ecNumber evidence="8">2.7.7.27</ecNumber>
    </recommendedName>
</protein>
<evidence type="ECO:0000256" key="3">
    <source>
        <dbReference type="ARBA" id="ARBA00022679"/>
    </source>
</evidence>
<dbReference type="GO" id="GO:0005524">
    <property type="term" value="F:ATP binding"/>
    <property type="evidence" value="ECO:0007669"/>
    <property type="project" value="UniProtKB-KW"/>
</dbReference>
<dbReference type="NCBIfam" id="NF002772">
    <property type="entry name" value="PRK02862.1"/>
    <property type="match status" value="1"/>
</dbReference>
<dbReference type="InterPro" id="IPR005835">
    <property type="entry name" value="NTP_transferase_dom"/>
</dbReference>
<dbReference type="GO" id="GO:0043886">
    <property type="term" value="F:structural constituent of carboxysome shell"/>
    <property type="evidence" value="ECO:0007669"/>
    <property type="project" value="UniProtKB-ARBA"/>
</dbReference>
<evidence type="ECO:0000256" key="8">
    <source>
        <dbReference type="NCBIfam" id="TIGR02091"/>
    </source>
</evidence>
<dbReference type="OrthoDB" id="9801810at2"/>
<name>A0A0A2ADG0_PROMR</name>
<evidence type="ECO:0000313" key="11">
    <source>
        <dbReference type="Proteomes" id="UP000030445"/>
    </source>
</evidence>
<evidence type="ECO:0000259" key="9">
    <source>
        <dbReference type="Pfam" id="PF00483"/>
    </source>
</evidence>
<dbReference type="Pfam" id="PF25247">
    <property type="entry name" value="LbH_GLGC"/>
    <property type="match status" value="1"/>
</dbReference>
<evidence type="ECO:0000256" key="5">
    <source>
        <dbReference type="ARBA" id="ARBA00022741"/>
    </source>
</evidence>
<dbReference type="EMBL" id="JNAM01000005">
    <property type="protein sequence ID" value="KGF98458.1"/>
    <property type="molecule type" value="Genomic_DNA"/>
</dbReference>
<dbReference type="UniPathway" id="UPA00164"/>
<dbReference type="InterPro" id="IPR029044">
    <property type="entry name" value="Nucleotide-diphossugar_trans"/>
</dbReference>
<dbReference type="EC" id="2.7.7.27" evidence="8"/>
<dbReference type="InterPro" id="IPR005836">
    <property type="entry name" value="ADP_Glu_pyroP_CS"/>
</dbReference>
<keyword evidence="5" id="KW-0547">Nucleotide-binding</keyword>
<dbReference type="SUPFAM" id="SSF53448">
    <property type="entry name" value="Nucleotide-diphospho-sugar transferases"/>
    <property type="match status" value="1"/>
</dbReference>
<dbReference type="AlphaFoldDB" id="A0A0A2ADG0"/>
<dbReference type="PANTHER" id="PTHR43523">
    <property type="entry name" value="GLUCOSE-1-PHOSPHATE ADENYLYLTRANSFERASE-RELATED"/>
    <property type="match status" value="1"/>
</dbReference>
<feature type="domain" description="Nucleotidyl transferase" evidence="9">
    <location>
        <begin position="6"/>
        <end position="276"/>
    </location>
</feature>
<dbReference type="NCBIfam" id="TIGR02091">
    <property type="entry name" value="glgC"/>
    <property type="match status" value="1"/>
</dbReference>
<gene>
    <name evidence="10" type="ORF">EU96_0421</name>
</gene>
<dbReference type="SUPFAM" id="SSF51161">
    <property type="entry name" value="Trimeric LpxA-like enzymes"/>
    <property type="match status" value="1"/>
</dbReference>
<dbReference type="InterPro" id="IPR011831">
    <property type="entry name" value="ADP-Glc_PPase"/>
</dbReference>
<reference evidence="11" key="1">
    <citation type="journal article" date="2014" name="Sci. Data">
        <title>Genomes of diverse isolates of the marine cyanobacterium Prochlorococcus.</title>
        <authorList>
            <person name="Biller S."/>
            <person name="Berube P."/>
            <person name="Thompson J."/>
            <person name="Kelly L."/>
            <person name="Roggensack S."/>
            <person name="Awad L."/>
            <person name="Roache-Johnson K."/>
            <person name="Ding H."/>
            <person name="Giovannoni S.J."/>
            <person name="Moore L.R."/>
            <person name="Chisholm S.W."/>
        </authorList>
    </citation>
    <scope>NUCLEOTIDE SEQUENCE [LARGE SCALE GENOMIC DNA]</scope>
    <source>
        <strain evidence="11">MIT 9302</strain>
    </source>
</reference>
<accession>A0A0A2ADG0</accession>
<comment type="caution">
    <text evidence="10">The sequence shown here is derived from an EMBL/GenBank/DDBJ whole genome shotgun (WGS) entry which is preliminary data.</text>
</comment>
<sequence length="431" mass="48007">MKRVLAIILGGGKGSRLYPLTKMRAKPAVPLAGKYRLIDIPISNCINSGIEKMYVLTQFNSASLNRHIGRTYNLNGPFGQGFVEVLAAQQTPDSPKWFEGTADAVRKYQWLFQEWDVDEYLILSGDQLYRMDYSLFVQHHRDNGADLTVAALPVDEAQAEGFGLMRTDDLGNIKEFSEKPTGEKLKAMAVDTSKFGLTKESAAEKPYLASMGIYVFSRNTLFDLLNKFPSYTDFGKDIIPEALNRGDTLKSYVFDDYWEDIGTIGAFFESNLALTEQPKPPFSFYDEKFPIYTRPRFLPPSKLVDAQITDSIVCEGTILKSCSILHCVLGVRSRIESDSVLEDTLVMGADFFESPEERIELRKGGGTPLGVGEGTTVKRAILDKNTRIGDNVVIINKDRVEEADKPELGFYIRNGIVVVVKNATIANGTVI</sequence>
<dbReference type="PROSITE" id="PS00808">
    <property type="entry name" value="ADP_GLC_PYROPHOSPH_1"/>
    <property type="match status" value="1"/>
</dbReference>